<dbReference type="OrthoDB" id="5059218at2759"/>
<dbReference type="NCBIfam" id="TIGR03026">
    <property type="entry name" value="NDP-sugDHase"/>
    <property type="match status" value="1"/>
</dbReference>
<dbReference type="GO" id="GO:0016628">
    <property type="term" value="F:oxidoreductase activity, acting on the CH-CH group of donors, NAD or NADP as acceptor"/>
    <property type="evidence" value="ECO:0007669"/>
    <property type="project" value="InterPro"/>
</dbReference>
<comment type="caution">
    <text evidence="5">The sequence shown here is derived from an EMBL/GenBank/DDBJ whole genome shotgun (WGS) entry which is preliminary data.</text>
</comment>
<evidence type="ECO:0000259" key="3">
    <source>
        <dbReference type="Pfam" id="PF00984"/>
    </source>
</evidence>
<dbReference type="InterPro" id="IPR036291">
    <property type="entry name" value="NAD(P)-bd_dom_sf"/>
</dbReference>
<dbReference type="InterPro" id="IPR028359">
    <property type="entry name" value="UDP_ManNAc/GlcNAc_DH"/>
</dbReference>
<evidence type="ECO:0000256" key="2">
    <source>
        <dbReference type="PIRNR" id="PIRNR000124"/>
    </source>
</evidence>
<protein>
    <submittedName>
        <fullName evidence="5">UDP-N-acetyl-D-glucosamine 6-dehydrogenase</fullName>
    </submittedName>
</protein>
<dbReference type="GO" id="GO:0000271">
    <property type="term" value="P:polysaccharide biosynthetic process"/>
    <property type="evidence" value="ECO:0007669"/>
    <property type="project" value="InterPro"/>
</dbReference>
<dbReference type="Proteomes" id="UP000038010">
    <property type="component" value="Unassembled WGS sequence"/>
</dbReference>
<dbReference type="GeneID" id="28733568"/>
<dbReference type="InterPro" id="IPR036220">
    <property type="entry name" value="UDP-Glc/GDP-Man_DH_C_sf"/>
</dbReference>
<accession>A0A0N1H7S1</accession>
<dbReference type="InterPro" id="IPR001732">
    <property type="entry name" value="UDP-Glc/GDP-Man_DH_N"/>
</dbReference>
<dbReference type="PIRSF" id="PIRSF500136">
    <property type="entry name" value="UDP_ManNAc_DH"/>
    <property type="match status" value="1"/>
</dbReference>
<evidence type="ECO:0000256" key="1">
    <source>
        <dbReference type="ARBA" id="ARBA00006601"/>
    </source>
</evidence>
<dbReference type="GO" id="GO:0016616">
    <property type="term" value="F:oxidoreductase activity, acting on the CH-OH group of donors, NAD or NADP as acceptor"/>
    <property type="evidence" value="ECO:0007669"/>
    <property type="project" value="InterPro"/>
</dbReference>
<keyword evidence="6" id="KW-1185">Reference proteome</keyword>
<evidence type="ECO:0000313" key="6">
    <source>
        <dbReference type="Proteomes" id="UP000038010"/>
    </source>
</evidence>
<evidence type="ECO:0000259" key="4">
    <source>
        <dbReference type="Pfam" id="PF03721"/>
    </source>
</evidence>
<feature type="domain" description="UDP-glucose/GDP-mannose dehydrogenase dimerisation" evidence="3">
    <location>
        <begin position="195"/>
        <end position="268"/>
    </location>
</feature>
<dbReference type="Gene3D" id="3.40.50.720">
    <property type="entry name" value="NAD(P)-binding Rossmann-like Domain"/>
    <property type="match status" value="2"/>
</dbReference>
<comment type="similarity">
    <text evidence="1 2">Belongs to the UDP-glucose/GDP-mannose dehydrogenase family.</text>
</comment>
<dbReference type="InterPro" id="IPR017476">
    <property type="entry name" value="UDP-Glc/GDP-Man"/>
</dbReference>
<dbReference type="Pfam" id="PF00984">
    <property type="entry name" value="UDPG_MGDP_dh"/>
    <property type="match status" value="1"/>
</dbReference>
<dbReference type="SUPFAM" id="SSF52413">
    <property type="entry name" value="UDP-glucose/GDP-mannose dehydrogenase C-terminal domain"/>
    <property type="match status" value="1"/>
</dbReference>
<dbReference type="AlphaFoldDB" id="A0A0N1H7S1"/>
<dbReference type="EMBL" id="LFJN01000006">
    <property type="protein sequence ID" value="KPI42693.1"/>
    <property type="molecule type" value="Genomic_DNA"/>
</dbReference>
<proteinExistence type="inferred from homology"/>
<reference evidence="5 6" key="1">
    <citation type="submission" date="2015-06" db="EMBL/GenBank/DDBJ databases">
        <title>Draft genome of the ant-associated black yeast Phialophora attae CBS 131958.</title>
        <authorList>
            <person name="Moreno L.F."/>
            <person name="Stielow B.J."/>
            <person name="de Hoog S."/>
            <person name="Vicente V.A."/>
            <person name="Weiss V.A."/>
            <person name="de Vries M."/>
            <person name="Cruz L.M."/>
            <person name="Souza E.M."/>
        </authorList>
    </citation>
    <scope>NUCLEOTIDE SEQUENCE [LARGE SCALE GENOMIC DNA]</scope>
    <source>
        <strain evidence="5 6">CBS 131958</strain>
    </source>
</reference>
<feature type="domain" description="UDP-glucose/GDP-mannose dehydrogenase N-terminal" evidence="4">
    <location>
        <begin position="5"/>
        <end position="175"/>
    </location>
</feature>
<dbReference type="PANTHER" id="PTHR43491:SF2">
    <property type="entry name" value="UDP-N-ACETYL-D-MANNOSAMINE DEHYDROGENASE"/>
    <property type="match status" value="1"/>
</dbReference>
<evidence type="ECO:0000313" key="5">
    <source>
        <dbReference type="EMBL" id="KPI42693.1"/>
    </source>
</evidence>
<name>A0A0N1H7S1_9EURO</name>
<organism evidence="5 6">
    <name type="scientific">Cyphellophora attinorum</name>
    <dbReference type="NCBI Taxonomy" id="1664694"/>
    <lineage>
        <taxon>Eukaryota</taxon>
        <taxon>Fungi</taxon>
        <taxon>Dikarya</taxon>
        <taxon>Ascomycota</taxon>
        <taxon>Pezizomycotina</taxon>
        <taxon>Eurotiomycetes</taxon>
        <taxon>Chaetothyriomycetidae</taxon>
        <taxon>Chaetothyriales</taxon>
        <taxon>Cyphellophoraceae</taxon>
        <taxon>Cyphellophora</taxon>
    </lineage>
</organism>
<dbReference type="PIRSF" id="PIRSF000124">
    <property type="entry name" value="UDPglc_GDPman_dh"/>
    <property type="match status" value="1"/>
</dbReference>
<dbReference type="SUPFAM" id="SSF51735">
    <property type="entry name" value="NAD(P)-binding Rossmann-fold domains"/>
    <property type="match status" value="1"/>
</dbReference>
<dbReference type="STRING" id="1664694.A0A0N1H7S1"/>
<sequence length="443" mass="48599">MSTIVAVIGVGYVGEHLVTEFSKHYPVIAYDIDQQRLDQVASNTTVHRLMTSLDQVASNTTVHRLMTTRKAVDLCLATHILISVPTDVFHDGTINTTTLRKAIATVLEHAQYGATVVIESSVAVGMTRDLFGTSYLRKGLKIGMSPERVDPGRTNIAYDSIPKIISGLNSESLAAIADLYRPVFSNIVSVSSVEVAEMTKLYENCQRMISIAYVNEMADACLSHNIDPMEVCEAASTKPFGYQPYTPSLGVGGHCIPVNPFYLLSNSQWPCLELATRKMRSRPANIGDRIMADLMQRIPSRRPRILVVGVGFKKGQSVLSNAPGVDLIVHLLSTYDVYIEFADPLVAESALPYVPKLEDPAAWNTSNIDESFDAVVVAVAQDGLDLTLLKQLRKAKVFNFSAALSWLRRACFLRTLHNGAALQTCLICPANCPLLLRLSQSRQ</sequence>
<dbReference type="InterPro" id="IPR008927">
    <property type="entry name" value="6-PGluconate_DH-like_C_sf"/>
</dbReference>
<dbReference type="Pfam" id="PF03721">
    <property type="entry name" value="UDPG_MGDP_dh_N"/>
    <property type="match status" value="1"/>
</dbReference>
<dbReference type="VEuPathDB" id="FungiDB:AB675_1772"/>
<dbReference type="PANTHER" id="PTHR43491">
    <property type="entry name" value="UDP-N-ACETYL-D-MANNOSAMINE DEHYDROGENASE"/>
    <property type="match status" value="1"/>
</dbReference>
<dbReference type="InterPro" id="IPR014026">
    <property type="entry name" value="UDP-Glc/GDP-Man_DH_dimer"/>
</dbReference>
<dbReference type="SUPFAM" id="SSF48179">
    <property type="entry name" value="6-phosphogluconate dehydrogenase C-terminal domain-like"/>
    <property type="match status" value="1"/>
</dbReference>
<gene>
    <name evidence="5" type="ORF">AB675_1772</name>
</gene>
<dbReference type="GO" id="GO:0051287">
    <property type="term" value="F:NAD binding"/>
    <property type="evidence" value="ECO:0007669"/>
    <property type="project" value="InterPro"/>
</dbReference>
<dbReference type="RefSeq" id="XP_018002656.1">
    <property type="nucleotide sequence ID" value="XM_018141688.1"/>
</dbReference>